<dbReference type="Proteomes" id="UP000694621">
    <property type="component" value="Unplaced"/>
</dbReference>
<evidence type="ECO:0000313" key="2">
    <source>
        <dbReference type="Ensembl" id="ENSAMXP00005026758.1"/>
    </source>
</evidence>
<name>A0A8B9JVL6_ASTMX</name>
<feature type="region of interest" description="Disordered" evidence="1">
    <location>
        <begin position="36"/>
        <end position="55"/>
    </location>
</feature>
<protein>
    <submittedName>
        <fullName evidence="2">Uncharacterized protein</fullName>
    </submittedName>
</protein>
<reference evidence="2" key="1">
    <citation type="submission" date="2025-08" db="UniProtKB">
        <authorList>
            <consortium name="Ensembl"/>
        </authorList>
    </citation>
    <scope>IDENTIFICATION</scope>
</reference>
<accession>A0A8B9JVL6</accession>
<sequence>YTTLHWFNYSAHSELLTDLCLILMQEKLSYDQDTVKESSDLKRTQQHGALPGADSDWKRRRCGVPDFPSKMGNSIHHQAQRFVLFGGRWEKTDLTYK</sequence>
<dbReference type="Ensembl" id="ENSAMXT00005029452.1">
    <property type="protein sequence ID" value="ENSAMXP00005026758.1"/>
    <property type="gene ID" value="ENSAMXG00005013458.1"/>
</dbReference>
<evidence type="ECO:0000256" key="1">
    <source>
        <dbReference type="SAM" id="MobiDB-lite"/>
    </source>
</evidence>
<evidence type="ECO:0000313" key="3">
    <source>
        <dbReference type="Proteomes" id="UP000694621"/>
    </source>
</evidence>
<dbReference type="AlphaFoldDB" id="A0A8B9JVL6"/>
<proteinExistence type="predicted"/>
<organism evidence="2 3">
    <name type="scientific">Astyanax mexicanus</name>
    <name type="common">Blind cave fish</name>
    <name type="synonym">Astyanax fasciatus mexicanus</name>
    <dbReference type="NCBI Taxonomy" id="7994"/>
    <lineage>
        <taxon>Eukaryota</taxon>
        <taxon>Metazoa</taxon>
        <taxon>Chordata</taxon>
        <taxon>Craniata</taxon>
        <taxon>Vertebrata</taxon>
        <taxon>Euteleostomi</taxon>
        <taxon>Actinopterygii</taxon>
        <taxon>Neopterygii</taxon>
        <taxon>Teleostei</taxon>
        <taxon>Ostariophysi</taxon>
        <taxon>Characiformes</taxon>
        <taxon>Characoidei</taxon>
        <taxon>Acestrorhamphidae</taxon>
        <taxon>Acestrorhamphinae</taxon>
        <taxon>Astyanax</taxon>
    </lineage>
</organism>